<evidence type="ECO:0000313" key="2">
    <source>
        <dbReference type="EMBL" id="GKT23941.1"/>
    </source>
</evidence>
<comment type="caution">
    <text evidence="2">The sequence shown here is derived from an EMBL/GenBank/DDBJ whole genome shotgun (WGS) entry which is preliminary data.</text>
</comment>
<protein>
    <submittedName>
        <fullName evidence="2">Uncharacterized protein</fullName>
    </submittedName>
</protein>
<feature type="region of interest" description="Disordered" evidence="1">
    <location>
        <begin position="118"/>
        <end position="143"/>
    </location>
</feature>
<keyword evidence="3" id="KW-1185">Reference proteome</keyword>
<accession>A0ABQ5JZX9</accession>
<evidence type="ECO:0000313" key="3">
    <source>
        <dbReference type="Proteomes" id="UP001057375"/>
    </source>
</evidence>
<proteinExistence type="predicted"/>
<name>A0ABQ5JZX9_9EUKA</name>
<evidence type="ECO:0000256" key="1">
    <source>
        <dbReference type="SAM" id="MobiDB-lite"/>
    </source>
</evidence>
<feature type="compositionally biased region" description="Basic and acidic residues" evidence="1">
    <location>
        <begin position="134"/>
        <end position="143"/>
    </location>
</feature>
<sequence>MSSAPFEFSIEQKRILQQIITHFLSQHDEGIKKLFKEQKEQSKKDDIIITQEFEAVYRRLDVIERKIPFVSENVFEMDIVSIERMLMLTKRWQSEMDKIKETAAIRIYAEMLKASENGKSTIDSQENDDDEEEKAEKSKKTEEERFTRRSSIIDFELTANKNVGHIFRANPDKMTANSIKLKRKVDNLIGSFKRCSAATFRKVILNVKEDLAKRKLYDTIIDRRLIYLREQEKLKEKTGSKEKATPKRRHSSLAVSELPIEDLFKDGVPIKKLSSISDDGTIHDVDETGDDLIDNDLATSATSHDIRDDVSQVMSVSGISSQQQCTGGSFTPLF</sequence>
<organism evidence="2 3">
    <name type="scientific">Aduncisulcus paluster</name>
    <dbReference type="NCBI Taxonomy" id="2918883"/>
    <lineage>
        <taxon>Eukaryota</taxon>
        <taxon>Metamonada</taxon>
        <taxon>Carpediemonas-like organisms</taxon>
        <taxon>Aduncisulcus</taxon>
    </lineage>
</organism>
<dbReference type="Proteomes" id="UP001057375">
    <property type="component" value="Unassembled WGS sequence"/>
</dbReference>
<gene>
    <name evidence="2" type="ORF">ADUPG1_012591</name>
</gene>
<dbReference type="EMBL" id="BQXS01012492">
    <property type="protein sequence ID" value="GKT23941.1"/>
    <property type="molecule type" value="Genomic_DNA"/>
</dbReference>
<reference evidence="2" key="1">
    <citation type="submission" date="2022-03" db="EMBL/GenBank/DDBJ databases">
        <title>Draft genome sequence of Aduncisulcus paluster, a free-living microaerophilic Fornicata.</title>
        <authorList>
            <person name="Yuyama I."/>
            <person name="Kume K."/>
            <person name="Tamura T."/>
            <person name="Inagaki Y."/>
            <person name="Hashimoto T."/>
        </authorList>
    </citation>
    <scope>NUCLEOTIDE SEQUENCE</scope>
    <source>
        <strain evidence="2">NY0171</strain>
    </source>
</reference>